<dbReference type="PANTHER" id="PTHR35333:SF3">
    <property type="entry name" value="BETA-LACTAMASE-TYPE TRANSPEPTIDASE FOLD CONTAINING PROTEIN"/>
    <property type="match status" value="1"/>
</dbReference>
<keyword evidence="1" id="KW-0472">Membrane</keyword>
<organism evidence="3 4">
    <name type="scientific">Laceyella putida</name>
    <dbReference type="NCBI Taxonomy" id="110101"/>
    <lineage>
        <taxon>Bacteria</taxon>
        <taxon>Bacillati</taxon>
        <taxon>Bacillota</taxon>
        <taxon>Bacilli</taxon>
        <taxon>Bacillales</taxon>
        <taxon>Thermoactinomycetaceae</taxon>
        <taxon>Laceyella</taxon>
    </lineage>
</organism>
<proteinExistence type="predicted"/>
<name>A0ABW2RF53_9BACL</name>
<keyword evidence="1" id="KW-1133">Transmembrane helix</keyword>
<evidence type="ECO:0000313" key="4">
    <source>
        <dbReference type="Proteomes" id="UP001596500"/>
    </source>
</evidence>
<dbReference type="InterPro" id="IPR000871">
    <property type="entry name" value="Beta-lactam_class-A"/>
</dbReference>
<keyword evidence="1" id="KW-0812">Transmembrane</keyword>
<keyword evidence="3" id="KW-0378">Hydrolase</keyword>
<protein>
    <submittedName>
        <fullName evidence="3">Serine hydrolase</fullName>
    </submittedName>
</protein>
<feature type="domain" description="Beta-lactamase class A catalytic" evidence="2">
    <location>
        <begin position="61"/>
        <end position="178"/>
    </location>
</feature>
<accession>A0ABW2RF53</accession>
<dbReference type="RefSeq" id="WP_379862825.1">
    <property type="nucleotide sequence ID" value="NZ_JBHTBW010000002.1"/>
</dbReference>
<reference evidence="4" key="1">
    <citation type="journal article" date="2019" name="Int. J. Syst. Evol. Microbiol.">
        <title>The Global Catalogue of Microorganisms (GCM) 10K type strain sequencing project: providing services to taxonomists for standard genome sequencing and annotation.</title>
        <authorList>
            <consortium name="The Broad Institute Genomics Platform"/>
            <consortium name="The Broad Institute Genome Sequencing Center for Infectious Disease"/>
            <person name="Wu L."/>
            <person name="Ma J."/>
        </authorList>
    </citation>
    <scope>NUCLEOTIDE SEQUENCE [LARGE SCALE GENOMIC DNA]</scope>
    <source>
        <strain evidence="4">CGMCC 1.12942</strain>
    </source>
</reference>
<dbReference type="PANTHER" id="PTHR35333">
    <property type="entry name" value="BETA-LACTAMASE"/>
    <property type="match status" value="1"/>
</dbReference>
<gene>
    <name evidence="3" type="ORF">ACFQNG_00460</name>
</gene>
<evidence type="ECO:0000313" key="3">
    <source>
        <dbReference type="EMBL" id="MFC7439642.1"/>
    </source>
</evidence>
<dbReference type="GO" id="GO:0016787">
    <property type="term" value="F:hydrolase activity"/>
    <property type="evidence" value="ECO:0007669"/>
    <property type="project" value="UniProtKB-KW"/>
</dbReference>
<dbReference type="Pfam" id="PF13354">
    <property type="entry name" value="Beta-lactamase2"/>
    <property type="match status" value="1"/>
</dbReference>
<dbReference type="InterPro" id="IPR045155">
    <property type="entry name" value="Beta-lactam_cat"/>
</dbReference>
<dbReference type="EMBL" id="JBHTBW010000002">
    <property type="protein sequence ID" value="MFC7439642.1"/>
    <property type="molecule type" value="Genomic_DNA"/>
</dbReference>
<dbReference type="InterPro" id="IPR012338">
    <property type="entry name" value="Beta-lactam/transpept-like"/>
</dbReference>
<dbReference type="Proteomes" id="UP001596500">
    <property type="component" value="Unassembled WGS sequence"/>
</dbReference>
<dbReference type="Gene3D" id="3.40.710.10">
    <property type="entry name" value="DD-peptidase/beta-lactamase superfamily"/>
    <property type="match status" value="1"/>
</dbReference>
<evidence type="ECO:0000259" key="2">
    <source>
        <dbReference type="Pfam" id="PF13354"/>
    </source>
</evidence>
<comment type="caution">
    <text evidence="3">The sequence shown here is derived from an EMBL/GenBank/DDBJ whole genome shotgun (WGS) entry which is preliminary data.</text>
</comment>
<dbReference type="SUPFAM" id="SSF56601">
    <property type="entry name" value="beta-lactamase/transpeptidase-like"/>
    <property type="match status" value="1"/>
</dbReference>
<evidence type="ECO:0000256" key="1">
    <source>
        <dbReference type="SAM" id="Phobius"/>
    </source>
</evidence>
<sequence length="256" mass="29667">MFTEEGVVTCTCCYGLAWLLAVCFFFFLFSHGGSKFGTAKKQLRFLAENPEKASLVIRENNQTIIEYQPEQPMPLASVVKVIVAIEYALQVEAQRIDPTEWVSLDELEKYYIPHTDGESHPEWLAQMERSNKISGQRVELQEVARGMILFSSNANTEFLMERLGLDRINHTLAELPFSKHQEIYPYSSAILIPTYLRMKEDLSKRQLTTRITNMSHEEYKELAIFIHQQLKEGGKLIGLFQPEMDLFKKQVIRRLK</sequence>
<keyword evidence="4" id="KW-1185">Reference proteome</keyword>
<feature type="transmembrane region" description="Helical" evidence="1">
    <location>
        <begin position="6"/>
        <end position="29"/>
    </location>
</feature>